<dbReference type="Pfam" id="PF03695">
    <property type="entry name" value="UPF0149"/>
    <property type="match status" value="1"/>
</dbReference>
<dbReference type="AlphaFoldDB" id="A0A1R4HI13"/>
<dbReference type="InterPro" id="IPR036255">
    <property type="entry name" value="YgfB-like_sf"/>
</dbReference>
<dbReference type="Proteomes" id="UP000195442">
    <property type="component" value="Unassembled WGS sequence"/>
</dbReference>
<name>A0A1R4HI13_9GAMM</name>
<dbReference type="Gene3D" id="1.20.120.740">
    <property type="entry name" value="YgfB uncharacterised protein family UPF0149, PF03695"/>
    <property type="match status" value="1"/>
</dbReference>
<dbReference type="SUPFAM" id="SSF101327">
    <property type="entry name" value="YgfB-like"/>
    <property type="match status" value="1"/>
</dbReference>
<dbReference type="InterPro" id="IPR011978">
    <property type="entry name" value="YgfB-like"/>
</dbReference>
<dbReference type="GO" id="GO:0005829">
    <property type="term" value="C:cytosol"/>
    <property type="evidence" value="ECO:0007669"/>
    <property type="project" value="TreeGrafter"/>
</dbReference>
<protein>
    <recommendedName>
        <fullName evidence="4">YecA family protein</fullName>
    </recommendedName>
</protein>
<keyword evidence="3" id="KW-1185">Reference proteome</keyword>
<evidence type="ECO:0000313" key="3">
    <source>
        <dbReference type="Proteomes" id="UP000195442"/>
    </source>
</evidence>
<evidence type="ECO:0000313" key="2">
    <source>
        <dbReference type="EMBL" id="SJM95874.1"/>
    </source>
</evidence>
<evidence type="ECO:0008006" key="4">
    <source>
        <dbReference type="Google" id="ProtNLM"/>
    </source>
</evidence>
<dbReference type="RefSeq" id="WP_087148425.1">
    <property type="nucleotide sequence ID" value="NZ_FUKJ01000443.1"/>
</dbReference>
<dbReference type="NCBIfam" id="TIGR02292">
    <property type="entry name" value="ygfB_yecA"/>
    <property type="match status" value="1"/>
</dbReference>
<proteinExistence type="inferred from homology"/>
<dbReference type="OrthoDB" id="9783391at2"/>
<gene>
    <name evidence="2" type="ORF">CRENPOLYSF2_770013</name>
</gene>
<dbReference type="PANTHER" id="PTHR37528:SF1">
    <property type="entry name" value="UPF0149 PROTEIN YGFB"/>
    <property type="match status" value="1"/>
</dbReference>
<comment type="similarity">
    <text evidence="1">Belongs to the UPF0149 family.</text>
</comment>
<sequence length="174" mass="19586">MAYAEINKLLLQSDIEYSAAEAHGLATGLLCINQQTKSDYWLKELLSDGQILSQQYSDLLVKFFNITHSTLSSDDYTFNLFLPDDSEPLTKQAEALQSWCRGFLFGVSLAGQSSVNNLKNGREILKDIAEFTRLDTEVDGEDNEQAFMEITEYCRAAVLLLRDELTTIDSDTVH</sequence>
<evidence type="ECO:0000256" key="1">
    <source>
        <dbReference type="ARBA" id="ARBA00038308"/>
    </source>
</evidence>
<dbReference type="EMBL" id="FUKJ01000443">
    <property type="protein sequence ID" value="SJM95874.1"/>
    <property type="molecule type" value="Genomic_DNA"/>
</dbReference>
<accession>A0A1R4HI13</accession>
<reference evidence="3" key="1">
    <citation type="submission" date="2017-02" db="EMBL/GenBank/DDBJ databases">
        <authorList>
            <person name="Daims H."/>
        </authorList>
    </citation>
    <scope>NUCLEOTIDE SEQUENCE [LARGE SCALE GENOMIC DNA]</scope>
</reference>
<dbReference type="PANTHER" id="PTHR37528">
    <property type="entry name" value="UPF0149 PROTEIN YGFB"/>
    <property type="match status" value="1"/>
</dbReference>
<organism evidence="2 3">
    <name type="scientific">Crenothrix polyspora</name>
    <dbReference type="NCBI Taxonomy" id="360316"/>
    <lineage>
        <taxon>Bacteria</taxon>
        <taxon>Pseudomonadati</taxon>
        <taxon>Pseudomonadota</taxon>
        <taxon>Gammaproteobacteria</taxon>
        <taxon>Methylococcales</taxon>
        <taxon>Crenotrichaceae</taxon>
        <taxon>Crenothrix</taxon>
    </lineage>
</organism>